<protein>
    <submittedName>
        <fullName evidence="3">ZW10 interactor</fullName>
    </submittedName>
</protein>
<sequence>MADAEKNAVAEKNNAVATKEVLAEAAAILEPVGLQEEAELPAKIMEEFMRNSRKKDKLLCSQLQVVNFLQAFLAQEDTDQNADALASEDASRQKATETKEQWKDMKATYMDHVDVIKCALSEALPQVKEAHRKYTELQKAFEQLEAKKRVLEEKLQLAQKQWVLQQKRLQNLTKISAEVKRRRKRALEKLDGSHQELETLKQQAGQEQEKLQRNQSYLQLLCSLQNKLVISEGKAEEKDVKGRALTAKSKSP</sequence>
<dbReference type="RefSeq" id="XP_021029788.1">
    <property type="nucleotide sequence ID" value="XM_021174129.2"/>
</dbReference>
<dbReference type="GO" id="GO:0031619">
    <property type="term" value="P:homologous chromosome orientation in meiotic metaphase I"/>
    <property type="evidence" value="ECO:0007669"/>
    <property type="project" value="Ensembl"/>
</dbReference>
<name>A0A6P5QH67_MUSCR</name>
<dbReference type="PANTHER" id="PTHR31504">
    <property type="entry name" value="ZW10 INTERACTOR ZWINT"/>
    <property type="match status" value="1"/>
</dbReference>
<dbReference type="GO" id="GO:0000776">
    <property type="term" value="C:kinetochore"/>
    <property type="evidence" value="ECO:0007669"/>
    <property type="project" value="Ensembl"/>
</dbReference>
<accession>A0A6P5QH67</accession>
<dbReference type="KEGG" id="mcal:110303159"/>
<keyword evidence="2" id="KW-1185">Reference proteome</keyword>
<organism evidence="2 3">
    <name type="scientific">Mus caroli</name>
    <name type="common">Ryukyu mouse</name>
    <name type="synonym">Ricefield mouse</name>
    <dbReference type="NCBI Taxonomy" id="10089"/>
    <lineage>
        <taxon>Eukaryota</taxon>
        <taxon>Metazoa</taxon>
        <taxon>Chordata</taxon>
        <taxon>Craniata</taxon>
        <taxon>Vertebrata</taxon>
        <taxon>Euteleostomi</taxon>
        <taxon>Mammalia</taxon>
        <taxon>Eutheria</taxon>
        <taxon>Euarchontoglires</taxon>
        <taxon>Glires</taxon>
        <taxon>Rodentia</taxon>
        <taxon>Myomorpha</taxon>
        <taxon>Muroidea</taxon>
        <taxon>Muridae</taxon>
        <taxon>Murinae</taxon>
        <taxon>Mus</taxon>
        <taxon>Mus</taxon>
    </lineage>
</organism>
<dbReference type="Proteomes" id="UP000515126">
    <property type="component" value="Chromosome 10"/>
</dbReference>
<proteinExistence type="predicted"/>
<dbReference type="AlphaFoldDB" id="A0A6P5QH67"/>
<dbReference type="Pfam" id="PF15556">
    <property type="entry name" value="Zwint"/>
    <property type="match status" value="1"/>
</dbReference>
<dbReference type="GeneID" id="110303159"/>
<dbReference type="Gene3D" id="1.20.5.4090">
    <property type="match status" value="1"/>
</dbReference>
<reference evidence="3" key="1">
    <citation type="submission" date="2025-08" db="UniProtKB">
        <authorList>
            <consortium name="RefSeq"/>
        </authorList>
    </citation>
    <scope>IDENTIFICATION</scope>
</reference>
<gene>
    <name evidence="3" type="primary">LOC110303159</name>
</gene>
<evidence type="ECO:0000313" key="3">
    <source>
        <dbReference type="RefSeq" id="XP_021029788.1"/>
    </source>
</evidence>
<dbReference type="PANTHER" id="PTHR31504:SF1">
    <property type="entry name" value="ZW10 INTERACTOR"/>
    <property type="match status" value="1"/>
</dbReference>
<feature type="coiled-coil region" evidence="1">
    <location>
        <begin position="127"/>
        <end position="214"/>
    </location>
</feature>
<dbReference type="InterPro" id="IPR029092">
    <property type="entry name" value="Zwint-1"/>
</dbReference>
<dbReference type="GO" id="GO:1905325">
    <property type="term" value="P:regulation of meiosis I spindle assembly checkpoint"/>
    <property type="evidence" value="ECO:0007669"/>
    <property type="project" value="Ensembl"/>
</dbReference>
<evidence type="ECO:0000256" key="1">
    <source>
        <dbReference type="SAM" id="Coils"/>
    </source>
</evidence>
<evidence type="ECO:0000313" key="2">
    <source>
        <dbReference type="Proteomes" id="UP000515126"/>
    </source>
</evidence>
<keyword evidence="1" id="KW-0175">Coiled coil</keyword>